<keyword evidence="6" id="KW-1185">Reference proteome</keyword>
<feature type="domain" description="F-box" evidence="4">
    <location>
        <begin position="43"/>
        <end position="89"/>
    </location>
</feature>
<evidence type="ECO:0000313" key="5">
    <source>
        <dbReference type="EMBL" id="KAL2268408.1"/>
    </source>
</evidence>
<proteinExistence type="predicted"/>
<dbReference type="SMART" id="SM00256">
    <property type="entry name" value="FBOX"/>
    <property type="match status" value="1"/>
</dbReference>
<evidence type="ECO:0000256" key="3">
    <source>
        <dbReference type="SAM" id="MobiDB-lite"/>
    </source>
</evidence>
<dbReference type="InterPro" id="IPR001810">
    <property type="entry name" value="F-box_dom"/>
</dbReference>
<dbReference type="SUPFAM" id="SSF81383">
    <property type="entry name" value="F-box domain"/>
    <property type="match status" value="1"/>
</dbReference>
<dbReference type="InterPro" id="IPR045048">
    <property type="entry name" value="FBXO31/39"/>
</dbReference>
<evidence type="ECO:0000256" key="1">
    <source>
        <dbReference type="ARBA" id="ARBA00004906"/>
    </source>
</evidence>
<feature type="region of interest" description="Disordered" evidence="3">
    <location>
        <begin position="391"/>
        <end position="466"/>
    </location>
</feature>
<feature type="region of interest" description="Disordered" evidence="3">
    <location>
        <begin position="1"/>
        <end position="39"/>
    </location>
</feature>
<protein>
    <recommendedName>
        <fullName evidence="4">F-box domain-containing protein</fullName>
    </recommendedName>
</protein>
<evidence type="ECO:0000259" key="4">
    <source>
        <dbReference type="PROSITE" id="PS50181"/>
    </source>
</evidence>
<dbReference type="RefSeq" id="XP_070867132.1">
    <property type="nucleotide sequence ID" value="XM_071009612.1"/>
</dbReference>
<evidence type="ECO:0000256" key="2">
    <source>
        <dbReference type="ARBA" id="ARBA00022786"/>
    </source>
</evidence>
<keyword evidence="2" id="KW-0833">Ubl conjugation pathway</keyword>
<dbReference type="Proteomes" id="UP001600064">
    <property type="component" value="Unassembled WGS sequence"/>
</dbReference>
<feature type="compositionally biased region" description="Polar residues" evidence="3">
    <location>
        <begin position="447"/>
        <end position="458"/>
    </location>
</feature>
<dbReference type="Gene3D" id="1.20.1280.50">
    <property type="match status" value="1"/>
</dbReference>
<comment type="pathway">
    <text evidence="1">Protein modification; protein ubiquitination.</text>
</comment>
<dbReference type="GeneID" id="98124256"/>
<name>A0ABR4DDH9_9PEZI</name>
<feature type="compositionally biased region" description="Basic and acidic residues" evidence="3">
    <location>
        <begin position="262"/>
        <end position="271"/>
    </location>
</feature>
<dbReference type="InterPro" id="IPR036047">
    <property type="entry name" value="F-box-like_dom_sf"/>
</dbReference>
<sequence>MRQMDANKTQEEPGGIEPAQVPTSKGKQAHAMHPEQPATPDAPCCLTQLPVELIASILSYLGPVDLARVSSTCRTLYAHATEDRLWRAHVQANVPCQTVTSSSPCPSFRQLYRAHDPRWFLPRYKIWFGDSTYLGSLILVRYDQHRGCIEGYLLLANNRSTDPPFAVDNLWVSPFEPDIHLHLDQPSFRLPANPHHDHPRVHGRPVLTLKRRRDEDGAGSGQPVWEREDPPPPSPTDPVVMDLGSWSYIKTTFRLARCLPRQQEENRDRRPPSSPDAVWPSPSIPSSHRVLATAMSTHTTLGPRHCPASRRDICDRAFRIARGAFHFRPVALFESLPEEPAVGARTQFCEEVTTYATLDPALYTPTRRRPLRGIWVGDYGVHGCEFLLLHQPDDDDDADDDNDNHDAADADEDDDDEGEEAEASKSEPKPEAAGEGDGLEGDHATASDPSSPTKTQKNPAKHKRSQYPVFRGRLEAIKLTGDSNVPRGQASFVVDDLGEGGFVGVADEGPFAGARRVKSKGHIARAGFTSDEYIDGELVILSTDLLAHKWFQLRHVSYFRRVDIDKFLVPS</sequence>
<comment type="caution">
    <text evidence="5">The sequence shown here is derived from an EMBL/GenBank/DDBJ whole genome shotgun (WGS) entry which is preliminary data.</text>
</comment>
<dbReference type="PANTHER" id="PTHR10706:SF130">
    <property type="entry name" value="F-BOX ONLY PROTEIN 31"/>
    <property type="match status" value="1"/>
</dbReference>
<feature type="region of interest" description="Disordered" evidence="3">
    <location>
        <begin position="186"/>
        <end position="241"/>
    </location>
</feature>
<feature type="compositionally biased region" description="Acidic residues" evidence="3">
    <location>
        <begin position="393"/>
        <end position="421"/>
    </location>
</feature>
<feature type="compositionally biased region" description="Basic and acidic residues" evidence="3">
    <location>
        <begin position="422"/>
        <end position="432"/>
    </location>
</feature>
<dbReference type="EMBL" id="JAZGUE010000003">
    <property type="protein sequence ID" value="KAL2268408.1"/>
    <property type="molecule type" value="Genomic_DNA"/>
</dbReference>
<evidence type="ECO:0000313" key="6">
    <source>
        <dbReference type="Proteomes" id="UP001600064"/>
    </source>
</evidence>
<gene>
    <name evidence="5" type="ORF">VTJ83DRAFT_3254</name>
</gene>
<accession>A0ABR4DDH9</accession>
<dbReference type="Pfam" id="PF12937">
    <property type="entry name" value="F-box-like"/>
    <property type="match status" value="1"/>
</dbReference>
<dbReference type="PROSITE" id="PS50181">
    <property type="entry name" value="FBOX"/>
    <property type="match status" value="1"/>
</dbReference>
<feature type="region of interest" description="Disordered" evidence="3">
    <location>
        <begin position="259"/>
        <end position="285"/>
    </location>
</feature>
<reference evidence="5 6" key="1">
    <citation type="journal article" date="2024" name="Commun. Biol.">
        <title>Comparative genomic analysis of thermophilic fungi reveals convergent evolutionary adaptations and gene losses.</title>
        <authorList>
            <person name="Steindorff A.S."/>
            <person name="Aguilar-Pontes M.V."/>
            <person name="Robinson A.J."/>
            <person name="Andreopoulos B."/>
            <person name="LaButti K."/>
            <person name="Kuo A."/>
            <person name="Mondo S."/>
            <person name="Riley R."/>
            <person name="Otillar R."/>
            <person name="Haridas S."/>
            <person name="Lipzen A."/>
            <person name="Grimwood J."/>
            <person name="Schmutz J."/>
            <person name="Clum A."/>
            <person name="Reid I.D."/>
            <person name="Moisan M.C."/>
            <person name="Butler G."/>
            <person name="Nguyen T.T.M."/>
            <person name="Dewar K."/>
            <person name="Conant G."/>
            <person name="Drula E."/>
            <person name="Henrissat B."/>
            <person name="Hansel C."/>
            <person name="Singer S."/>
            <person name="Hutchinson M.I."/>
            <person name="de Vries R.P."/>
            <person name="Natvig D.O."/>
            <person name="Powell A.J."/>
            <person name="Tsang A."/>
            <person name="Grigoriev I.V."/>
        </authorList>
    </citation>
    <scope>NUCLEOTIDE SEQUENCE [LARGE SCALE GENOMIC DNA]</scope>
    <source>
        <strain evidence="5 6">ATCC 22073</strain>
    </source>
</reference>
<organism evidence="5 6">
    <name type="scientific">Remersonia thermophila</name>
    <dbReference type="NCBI Taxonomy" id="72144"/>
    <lineage>
        <taxon>Eukaryota</taxon>
        <taxon>Fungi</taxon>
        <taxon>Dikarya</taxon>
        <taxon>Ascomycota</taxon>
        <taxon>Pezizomycotina</taxon>
        <taxon>Sordariomycetes</taxon>
        <taxon>Sordariomycetidae</taxon>
        <taxon>Sordariales</taxon>
        <taxon>Sordariales incertae sedis</taxon>
        <taxon>Remersonia</taxon>
    </lineage>
</organism>
<dbReference type="Pfam" id="PF12014">
    <property type="entry name" value="Cyclin_D1_bind"/>
    <property type="match status" value="1"/>
</dbReference>
<dbReference type="PANTHER" id="PTHR10706">
    <property type="entry name" value="F-BOX FAMILY PROTEIN"/>
    <property type="match status" value="1"/>
</dbReference>